<evidence type="ECO:0000259" key="1">
    <source>
        <dbReference type="PROSITE" id="PS50181"/>
    </source>
</evidence>
<keyword evidence="3" id="KW-1185">Reference proteome</keyword>
<gene>
    <name evidence="2" type="ORF">HGRIS_002102</name>
</gene>
<dbReference type="Pfam" id="PF00646">
    <property type="entry name" value="F-box"/>
    <property type="match status" value="1"/>
</dbReference>
<dbReference type="InterPro" id="IPR036047">
    <property type="entry name" value="F-box-like_dom_sf"/>
</dbReference>
<accession>A0ABR3JK46</accession>
<dbReference type="PROSITE" id="PS50181">
    <property type="entry name" value="FBOX"/>
    <property type="match status" value="1"/>
</dbReference>
<dbReference type="SUPFAM" id="SSF81383">
    <property type="entry name" value="F-box domain"/>
    <property type="match status" value="1"/>
</dbReference>
<protein>
    <recommendedName>
        <fullName evidence="1">F-box domain-containing protein</fullName>
    </recommendedName>
</protein>
<evidence type="ECO:0000313" key="2">
    <source>
        <dbReference type="EMBL" id="KAL0955911.1"/>
    </source>
</evidence>
<organism evidence="2 3">
    <name type="scientific">Hohenbuehelia grisea</name>
    <dbReference type="NCBI Taxonomy" id="104357"/>
    <lineage>
        <taxon>Eukaryota</taxon>
        <taxon>Fungi</taxon>
        <taxon>Dikarya</taxon>
        <taxon>Basidiomycota</taxon>
        <taxon>Agaricomycotina</taxon>
        <taxon>Agaricomycetes</taxon>
        <taxon>Agaricomycetidae</taxon>
        <taxon>Agaricales</taxon>
        <taxon>Pleurotineae</taxon>
        <taxon>Pleurotaceae</taxon>
        <taxon>Hohenbuehelia</taxon>
    </lineage>
</organism>
<feature type="domain" description="F-box" evidence="1">
    <location>
        <begin position="7"/>
        <end position="56"/>
    </location>
</feature>
<evidence type="ECO:0000313" key="3">
    <source>
        <dbReference type="Proteomes" id="UP001556367"/>
    </source>
</evidence>
<sequence length="508" mass="57971">MLETDGPGGILNLPIDLALLITLFLEPLDLLQLSRTSRAFRLTFLSRNVDFVWRQAKLNACGPGAPELPPDMSDPQFCALVFEDKCTNCHMHTARGANFEFGQRFCSSCGDKRIVNGRKVKKVPKEIYKLLPQAITVEIRRQWKSMIHQPEAVFDQWDVLLNEPSDRYYRPALVAAQSRYQELMDDGPSLQTFVEDQRRVARRMLKFAVETIAWMSREALEKADTERKIITERTSIAKARLKDLGWNDQLLGYEFWELKQIFEVPVPMTDDVWLSLLPTFDILLEDAQRRAHHDNLTFGIEAKYESPYNNLPPDIYRLAPTFDMLPSWSMFNHPGFDDNPETEEFYESMCDELLAQYWEGIRDLKVDFASMFLAAAADASVSDVSDADIREDDTKLDEVVNRAAAVCCLGGEYSLQRFLDVVYSTRFGFWDNPSCPRALVQMAMEALTALGLPRDASMEQLHGLEESADPSRTQLVCMCGRGVASYSPMQFEAYVSGIYVLFVNTIIF</sequence>
<reference evidence="3" key="1">
    <citation type="submission" date="2024-06" db="EMBL/GenBank/DDBJ databases">
        <title>Multi-omics analyses provide insights into the biosynthesis of the anticancer antibiotic pleurotin in Hohenbuehelia grisea.</title>
        <authorList>
            <person name="Weaver J.A."/>
            <person name="Alberti F."/>
        </authorList>
    </citation>
    <scope>NUCLEOTIDE SEQUENCE [LARGE SCALE GENOMIC DNA]</scope>
    <source>
        <strain evidence="3">T-177</strain>
    </source>
</reference>
<dbReference type="EMBL" id="JASNQZ010000006">
    <property type="protein sequence ID" value="KAL0955911.1"/>
    <property type="molecule type" value="Genomic_DNA"/>
</dbReference>
<dbReference type="InterPro" id="IPR001810">
    <property type="entry name" value="F-box_dom"/>
</dbReference>
<proteinExistence type="predicted"/>
<dbReference type="SMART" id="SM00256">
    <property type="entry name" value="FBOX"/>
    <property type="match status" value="1"/>
</dbReference>
<dbReference type="Proteomes" id="UP001556367">
    <property type="component" value="Unassembled WGS sequence"/>
</dbReference>
<name>A0ABR3JK46_9AGAR</name>
<comment type="caution">
    <text evidence="2">The sequence shown here is derived from an EMBL/GenBank/DDBJ whole genome shotgun (WGS) entry which is preliminary data.</text>
</comment>